<keyword evidence="7 18" id="KW-0808">Transferase</keyword>
<evidence type="ECO:0000256" key="13">
    <source>
        <dbReference type="ARBA" id="ARBA00023012"/>
    </source>
</evidence>
<evidence type="ECO:0000256" key="1">
    <source>
        <dbReference type="ARBA" id="ARBA00000085"/>
    </source>
</evidence>
<keyword evidence="5" id="KW-0997">Cell inner membrane</keyword>
<comment type="subcellular location">
    <subcellularLocation>
        <location evidence="2">Cell inner membrane</location>
        <topology evidence="2">Multi-pass membrane protein</topology>
    </subcellularLocation>
</comment>
<dbReference type="GO" id="GO:0005524">
    <property type="term" value="F:ATP binding"/>
    <property type="evidence" value="ECO:0007669"/>
    <property type="project" value="UniProtKB-KW"/>
</dbReference>
<dbReference type="InterPro" id="IPR005467">
    <property type="entry name" value="His_kinase_dom"/>
</dbReference>
<dbReference type="RefSeq" id="WP_055683498.1">
    <property type="nucleotide sequence ID" value="NZ_CXPG01000021.1"/>
</dbReference>
<keyword evidence="19" id="KW-1185">Reference proteome</keyword>
<reference evidence="18 19" key="1">
    <citation type="submission" date="2015-07" db="EMBL/GenBank/DDBJ databases">
        <authorList>
            <person name="Noorani M."/>
        </authorList>
    </citation>
    <scope>NUCLEOTIDE SEQUENCE [LARGE SCALE GENOMIC DNA]</scope>
    <source>
        <strain evidence="18 19">CECT 5088</strain>
    </source>
</reference>
<evidence type="ECO:0000256" key="9">
    <source>
        <dbReference type="ARBA" id="ARBA00022741"/>
    </source>
</evidence>
<dbReference type="SUPFAM" id="SSF158472">
    <property type="entry name" value="HAMP domain-like"/>
    <property type="match status" value="1"/>
</dbReference>
<evidence type="ECO:0000256" key="7">
    <source>
        <dbReference type="ARBA" id="ARBA00022679"/>
    </source>
</evidence>
<feature type="domain" description="Histidine kinase" evidence="16">
    <location>
        <begin position="252"/>
        <end position="445"/>
    </location>
</feature>
<dbReference type="PANTHER" id="PTHR44936">
    <property type="entry name" value="SENSOR PROTEIN CREC"/>
    <property type="match status" value="1"/>
</dbReference>
<dbReference type="PROSITE" id="PS50885">
    <property type="entry name" value="HAMP"/>
    <property type="match status" value="1"/>
</dbReference>
<dbReference type="SUPFAM" id="SSF47384">
    <property type="entry name" value="Homodimeric domain of signal transducing histidine kinase"/>
    <property type="match status" value="1"/>
</dbReference>
<evidence type="ECO:0000256" key="3">
    <source>
        <dbReference type="ARBA" id="ARBA00012438"/>
    </source>
</evidence>
<dbReference type="InterPro" id="IPR050980">
    <property type="entry name" value="2C_sensor_his_kinase"/>
</dbReference>
<evidence type="ECO:0000256" key="15">
    <source>
        <dbReference type="SAM" id="Phobius"/>
    </source>
</evidence>
<dbReference type="SMART" id="SM00388">
    <property type="entry name" value="HisKA"/>
    <property type="match status" value="1"/>
</dbReference>
<evidence type="ECO:0000256" key="5">
    <source>
        <dbReference type="ARBA" id="ARBA00022519"/>
    </source>
</evidence>
<evidence type="ECO:0000313" key="19">
    <source>
        <dbReference type="Proteomes" id="UP000048908"/>
    </source>
</evidence>
<evidence type="ECO:0000256" key="10">
    <source>
        <dbReference type="ARBA" id="ARBA00022777"/>
    </source>
</evidence>
<proteinExistence type="predicted"/>
<feature type="transmembrane region" description="Helical" evidence="15">
    <location>
        <begin position="12"/>
        <end position="35"/>
    </location>
</feature>
<dbReference type="Proteomes" id="UP000048908">
    <property type="component" value="Unassembled WGS sequence"/>
</dbReference>
<keyword evidence="11" id="KW-0067">ATP-binding</keyword>
<dbReference type="PRINTS" id="PR00344">
    <property type="entry name" value="BCTRLSENSOR"/>
</dbReference>
<evidence type="ECO:0000256" key="14">
    <source>
        <dbReference type="ARBA" id="ARBA00023136"/>
    </source>
</evidence>
<dbReference type="Gene3D" id="1.10.287.130">
    <property type="match status" value="1"/>
</dbReference>
<dbReference type="InterPro" id="IPR004358">
    <property type="entry name" value="Sig_transdc_His_kin-like_C"/>
</dbReference>
<dbReference type="InterPro" id="IPR036890">
    <property type="entry name" value="HATPase_C_sf"/>
</dbReference>
<dbReference type="Pfam" id="PF00672">
    <property type="entry name" value="HAMP"/>
    <property type="match status" value="1"/>
</dbReference>
<dbReference type="Gene3D" id="1.10.8.500">
    <property type="entry name" value="HAMP domain in histidine kinase"/>
    <property type="match status" value="1"/>
</dbReference>
<dbReference type="CDD" id="cd00082">
    <property type="entry name" value="HisKA"/>
    <property type="match status" value="1"/>
</dbReference>
<dbReference type="GO" id="GO:0000155">
    <property type="term" value="F:phosphorelay sensor kinase activity"/>
    <property type="evidence" value="ECO:0007669"/>
    <property type="project" value="InterPro"/>
</dbReference>
<evidence type="ECO:0000256" key="8">
    <source>
        <dbReference type="ARBA" id="ARBA00022692"/>
    </source>
</evidence>
<dbReference type="OrthoDB" id="9804645at2"/>
<keyword evidence="6" id="KW-0597">Phosphoprotein</keyword>
<sequence length="454" mass="48408">MSALRRFRPDGLGARFALLLVVALVTANLIALALLSFDRARQDRAALVEREAERIVSLVPAIEAVAPAVRRAIARNASTRFSRVSVDAEPLVGDTPRAPRSTALMRQLIEALGDRPLRAAVRARPDREGQGGPAMIAVSIALSVPEGEAAQWLNVVSRGYRRRPEGPDQEIFLIVLGLSLALVLGAALLYVRRLTRPLRELADAARAAGRGDRTARVAEAGPREMRDAAAAFNDMQGRIARFDAERMRTLAAVGHDLRTPITSLRIRAELLEEADAAPMIRTLDEMTVMADGLVAYARGARDAETTRDIDLADLLRRLCGERGAEFDGTKAVAVTGRPVALRRAFGNLVDNAVRYGGRARVHLSRDGPDAVVTVEDDGPGIPPERLAAVLEPFVRGDDSRSAQTGGAGLGLSIAQTIVAAHGGAITLENGAEGGLRATVRLPRTKGARSSQAGT</sequence>
<dbReference type="Gene3D" id="3.30.565.10">
    <property type="entry name" value="Histidine kinase-like ATPase, C-terminal domain"/>
    <property type="match status" value="1"/>
</dbReference>
<evidence type="ECO:0000259" key="16">
    <source>
        <dbReference type="PROSITE" id="PS50109"/>
    </source>
</evidence>
<evidence type="ECO:0000256" key="11">
    <source>
        <dbReference type="ARBA" id="ARBA00022840"/>
    </source>
</evidence>
<keyword evidence="9" id="KW-0547">Nucleotide-binding</keyword>
<evidence type="ECO:0000313" key="18">
    <source>
        <dbReference type="EMBL" id="CTQ34110.1"/>
    </source>
</evidence>
<dbReference type="Pfam" id="PF02518">
    <property type="entry name" value="HATPase_c"/>
    <property type="match status" value="1"/>
</dbReference>
<dbReference type="PANTHER" id="PTHR44936:SF5">
    <property type="entry name" value="SENSOR HISTIDINE KINASE ENVZ"/>
    <property type="match status" value="1"/>
</dbReference>
<name>A0A0M6XSN8_9RHOB</name>
<evidence type="ECO:0000256" key="4">
    <source>
        <dbReference type="ARBA" id="ARBA00022475"/>
    </source>
</evidence>
<dbReference type="SUPFAM" id="SSF55874">
    <property type="entry name" value="ATPase domain of HSP90 chaperone/DNA topoisomerase II/histidine kinase"/>
    <property type="match status" value="1"/>
</dbReference>
<dbReference type="AlphaFoldDB" id="A0A0M6XSN8"/>
<keyword evidence="13" id="KW-0902">Two-component regulatory system</keyword>
<feature type="domain" description="HAMP" evidence="17">
    <location>
        <begin position="192"/>
        <end position="244"/>
    </location>
</feature>
<dbReference type="SMART" id="SM00304">
    <property type="entry name" value="HAMP"/>
    <property type="match status" value="1"/>
</dbReference>
<dbReference type="SMART" id="SM00387">
    <property type="entry name" value="HATPase_c"/>
    <property type="match status" value="1"/>
</dbReference>
<evidence type="ECO:0000256" key="12">
    <source>
        <dbReference type="ARBA" id="ARBA00022989"/>
    </source>
</evidence>
<dbReference type="EMBL" id="CXPG01000021">
    <property type="protein sequence ID" value="CTQ34110.1"/>
    <property type="molecule type" value="Genomic_DNA"/>
</dbReference>
<keyword evidence="14 15" id="KW-0472">Membrane</keyword>
<dbReference type="InterPro" id="IPR003594">
    <property type="entry name" value="HATPase_dom"/>
</dbReference>
<dbReference type="EC" id="2.7.13.3" evidence="3"/>
<dbReference type="InterPro" id="IPR036097">
    <property type="entry name" value="HisK_dim/P_sf"/>
</dbReference>
<keyword evidence="12 15" id="KW-1133">Transmembrane helix</keyword>
<evidence type="ECO:0000259" key="17">
    <source>
        <dbReference type="PROSITE" id="PS50885"/>
    </source>
</evidence>
<dbReference type="InterPro" id="IPR003660">
    <property type="entry name" value="HAMP_dom"/>
</dbReference>
<protein>
    <recommendedName>
        <fullName evidence="3">histidine kinase</fullName>
        <ecNumber evidence="3">2.7.13.3</ecNumber>
    </recommendedName>
</protein>
<evidence type="ECO:0000256" key="6">
    <source>
        <dbReference type="ARBA" id="ARBA00022553"/>
    </source>
</evidence>
<dbReference type="CDD" id="cd00075">
    <property type="entry name" value="HATPase"/>
    <property type="match status" value="1"/>
</dbReference>
<dbReference type="GO" id="GO:0005886">
    <property type="term" value="C:plasma membrane"/>
    <property type="evidence" value="ECO:0007669"/>
    <property type="project" value="UniProtKB-SubCell"/>
</dbReference>
<dbReference type="InterPro" id="IPR003661">
    <property type="entry name" value="HisK_dim/P_dom"/>
</dbReference>
<gene>
    <name evidence="18" type="primary">envZ_2</name>
    <name evidence="18" type="ORF">JAN5088_02902</name>
</gene>
<organism evidence="18 19">
    <name type="scientific">Jannaschia rubra</name>
    <dbReference type="NCBI Taxonomy" id="282197"/>
    <lineage>
        <taxon>Bacteria</taxon>
        <taxon>Pseudomonadati</taxon>
        <taxon>Pseudomonadota</taxon>
        <taxon>Alphaproteobacteria</taxon>
        <taxon>Rhodobacterales</taxon>
        <taxon>Roseobacteraceae</taxon>
        <taxon>Jannaschia</taxon>
    </lineage>
</organism>
<keyword evidence="10" id="KW-0418">Kinase</keyword>
<feature type="transmembrane region" description="Helical" evidence="15">
    <location>
        <begin position="171"/>
        <end position="191"/>
    </location>
</feature>
<evidence type="ECO:0000256" key="2">
    <source>
        <dbReference type="ARBA" id="ARBA00004429"/>
    </source>
</evidence>
<dbReference type="STRING" id="282197.SAMN04488517_103235"/>
<keyword evidence="8 15" id="KW-0812">Transmembrane</keyword>
<comment type="catalytic activity">
    <reaction evidence="1">
        <text>ATP + protein L-histidine = ADP + protein N-phospho-L-histidine.</text>
        <dbReference type="EC" id="2.7.13.3"/>
    </reaction>
</comment>
<accession>A0A0M6XSN8</accession>
<keyword evidence="4" id="KW-1003">Cell membrane</keyword>
<dbReference type="PROSITE" id="PS50109">
    <property type="entry name" value="HIS_KIN"/>
    <property type="match status" value="1"/>
</dbReference>